<evidence type="ECO:0000259" key="2">
    <source>
        <dbReference type="Pfam" id="PF00646"/>
    </source>
</evidence>
<dbReference type="InterPro" id="IPR036047">
    <property type="entry name" value="F-box-like_dom_sf"/>
</dbReference>
<protein>
    <recommendedName>
        <fullName evidence="2">F-box domain-containing protein</fullName>
    </recommendedName>
</protein>
<sequence>MSVTAIPELLIQILEHLSLRDLIFASHVSQQWRALVPKIDSPTRLRLLGLAFNNSVNSPHPIPLNLRVSYVNEVETKFGVLIPNPYRTILMEWPASQPPPGMHWPHSVRFHASGFCFCPRHVLEDPEVCRCADQDFITNVEITMPKETFQLVMEDPPVPVGPNHTYELFDTRVRLYTDEQNAQTLRFIRLHPADGFKWNPNKSWASFSFRVLRLSRYHFHTRNPWGTSDGCFVMMLEGPTRGEIHGWSSSGDSWYDGFEAESFWNWNYSEWDRDAVDDESGSEPQDSNPDDESEDSVSN</sequence>
<dbReference type="Proteomes" id="UP001218188">
    <property type="component" value="Unassembled WGS sequence"/>
</dbReference>
<evidence type="ECO:0000256" key="1">
    <source>
        <dbReference type="SAM" id="MobiDB-lite"/>
    </source>
</evidence>
<keyword evidence="4" id="KW-1185">Reference proteome</keyword>
<evidence type="ECO:0000313" key="4">
    <source>
        <dbReference type="Proteomes" id="UP001218188"/>
    </source>
</evidence>
<name>A0AAD6X458_9AGAR</name>
<gene>
    <name evidence="3" type="ORF">C8F04DRAFT_1262852</name>
</gene>
<dbReference type="Pfam" id="PF00646">
    <property type="entry name" value="F-box"/>
    <property type="match status" value="1"/>
</dbReference>
<dbReference type="SUPFAM" id="SSF81383">
    <property type="entry name" value="F-box domain"/>
    <property type="match status" value="1"/>
</dbReference>
<comment type="caution">
    <text evidence="3">The sequence shown here is derived from an EMBL/GenBank/DDBJ whole genome shotgun (WGS) entry which is preliminary data.</text>
</comment>
<organism evidence="3 4">
    <name type="scientific">Mycena alexandri</name>
    <dbReference type="NCBI Taxonomy" id="1745969"/>
    <lineage>
        <taxon>Eukaryota</taxon>
        <taxon>Fungi</taxon>
        <taxon>Dikarya</taxon>
        <taxon>Basidiomycota</taxon>
        <taxon>Agaricomycotina</taxon>
        <taxon>Agaricomycetes</taxon>
        <taxon>Agaricomycetidae</taxon>
        <taxon>Agaricales</taxon>
        <taxon>Marasmiineae</taxon>
        <taxon>Mycenaceae</taxon>
        <taxon>Mycena</taxon>
    </lineage>
</organism>
<dbReference type="InterPro" id="IPR001810">
    <property type="entry name" value="F-box_dom"/>
</dbReference>
<dbReference type="EMBL" id="JARJCM010000081">
    <property type="protein sequence ID" value="KAJ7031494.1"/>
    <property type="molecule type" value="Genomic_DNA"/>
</dbReference>
<evidence type="ECO:0000313" key="3">
    <source>
        <dbReference type="EMBL" id="KAJ7031494.1"/>
    </source>
</evidence>
<feature type="compositionally biased region" description="Acidic residues" evidence="1">
    <location>
        <begin position="288"/>
        <end position="299"/>
    </location>
</feature>
<reference evidence="3" key="1">
    <citation type="submission" date="2023-03" db="EMBL/GenBank/DDBJ databases">
        <title>Massive genome expansion in bonnet fungi (Mycena s.s.) driven by repeated elements and novel gene families across ecological guilds.</title>
        <authorList>
            <consortium name="Lawrence Berkeley National Laboratory"/>
            <person name="Harder C.B."/>
            <person name="Miyauchi S."/>
            <person name="Viragh M."/>
            <person name="Kuo A."/>
            <person name="Thoen E."/>
            <person name="Andreopoulos B."/>
            <person name="Lu D."/>
            <person name="Skrede I."/>
            <person name="Drula E."/>
            <person name="Henrissat B."/>
            <person name="Morin E."/>
            <person name="Kohler A."/>
            <person name="Barry K."/>
            <person name="LaButti K."/>
            <person name="Morin E."/>
            <person name="Salamov A."/>
            <person name="Lipzen A."/>
            <person name="Mereny Z."/>
            <person name="Hegedus B."/>
            <person name="Baldrian P."/>
            <person name="Stursova M."/>
            <person name="Weitz H."/>
            <person name="Taylor A."/>
            <person name="Grigoriev I.V."/>
            <person name="Nagy L.G."/>
            <person name="Martin F."/>
            <person name="Kauserud H."/>
        </authorList>
    </citation>
    <scope>NUCLEOTIDE SEQUENCE</scope>
    <source>
        <strain evidence="3">CBHHK200</strain>
    </source>
</reference>
<proteinExistence type="predicted"/>
<dbReference type="AlphaFoldDB" id="A0AAD6X458"/>
<feature type="domain" description="F-box" evidence="2">
    <location>
        <begin position="7"/>
        <end position="36"/>
    </location>
</feature>
<dbReference type="Gene3D" id="1.20.1280.50">
    <property type="match status" value="1"/>
</dbReference>
<feature type="region of interest" description="Disordered" evidence="1">
    <location>
        <begin position="274"/>
        <end position="299"/>
    </location>
</feature>
<accession>A0AAD6X458</accession>